<reference evidence="1" key="1">
    <citation type="journal article" date="2015" name="Nature">
        <title>Complex archaea that bridge the gap between prokaryotes and eukaryotes.</title>
        <authorList>
            <person name="Spang A."/>
            <person name="Saw J.H."/>
            <person name="Jorgensen S.L."/>
            <person name="Zaremba-Niedzwiedzka K."/>
            <person name="Martijn J."/>
            <person name="Lind A.E."/>
            <person name="van Eijk R."/>
            <person name="Schleper C."/>
            <person name="Guy L."/>
            <person name="Ettema T.J."/>
        </authorList>
    </citation>
    <scope>NUCLEOTIDE SEQUENCE</scope>
</reference>
<comment type="caution">
    <text evidence="1">The sequence shown here is derived from an EMBL/GenBank/DDBJ whole genome shotgun (WGS) entry which is preliminary data.</text>
</comment>
<dbReference type="AlphaFoldDB" id="A0A0F9J4F1"/>
<dbReference type="EMBL" id="LAZR01010865">
    <property type="protein sequence ID" value="KKM64624.1"/>
    <property type="molecule type" value="Genomic_DNA"/>
</dbReference>
<evidence type="ECO:0000313" key="1">
    <source>
        <dbReference type="EMBL" id="KKM64624.1"/>
    </source>
</evidence>
<name>A0A0F9J4F1_9ZZZZ</name>
<proteinExistence type="predicted"/>
<protein>
    <submittedName>
        <fullName evidence="1">Uncharacterized protein</fullName>
    </submittedName>
</protein>
<organism evidence="1">
    <name type="scientific">marine sediment metagenome</name>
    <dbReference type="NCBI Taxonomy" id="412755"/>
    <lineage>
        <taxon>unclassified sequences</taxon>
        <taxon>metagenomes</taxon>
        <taxon>ecological metagenomes</taxon>
    </lineage>
</organism>
<sequence>MISTKELEAIAYDHNLLPGLIVDQLWDAVEGVNTPTYIYVGETIKRDQLGLQLEYTGTYHDCNDYELFNFHLESGINQGSLIIEITPPDQEVIPSPIVHTIYRFWVKDESSLLALKKLKASWDTMEDLGRKMSYDKTFSPTGKIDDHYKDVACNLHAEVIQFTGTPEEIFDWEKKLPQRLDRLISKLQEEGGGR</sequence>
<gene>
    <name evidence="1" type="ORF">LCGC14_1499420</name>
</gene>
<accession>A0A0F9J4F1</accession>